<organism evidence="1 2">
    <name type="scientific">Striga asiatica</name>
    <name type="common">Asiatic witchweed</name>
    <name type="synonym">Buchnera asiatica</name>
    <dbReference type="NCBI Taxonomy" id="4170"/>
    <lineage>
        <taxon>Eukaryota</taxon>
        <taxon>Viridiplantae</taxon>
        <taxon>Streptophyta</taxon>
        <taxon>Embryophyta</taxon>
        <taxon>Tracheophyta</taxon>
        <taxon>Spermatophyta</taxon>
        <taxon>Magnoliopsida</taxon>
        <taxon>eudicotyledons</taxon>
        <taxon>Gunneridae</taxon>
        <taxon>Pentapetalae</taxon>
        <taxon>asterids</taxon>
        <taxon>lamiids</taxon>
        <taxon>Lamiales</taxon>
        <taxon>Orobanchaceae</taxon>
        <taxon>Buchnereae</taxon>
        <taxon>Striga</taxon>
    </lineage>
</organism>
<reference evidence="2" key="1">
    <citation type="journal article" date="2019" name="Curr. Biol.">
        <title>Genome Sequence of Striga asiatica Provides Insight into the Evolution of Plant Parasitism.</title>
        <authorList>
            <person name="Yoshida S."/>
            <person name="Kim S."/>
            <person name="Wafula E.K."/>
            <person name="Tanskanen J."/>
            <person name="Kim Y.M."/>
            <person name="Honaas L."/>
            <person name="Yang Z."/>
            <person name="Spallek T."/>
            <person name="Conn C.E."/>
            <person name="Ichihashi Y."/>
            <person name="Cheong K."/>
            <person name="Cui S."/>
            <person name="Der J.P."/>
            <person name="Gundlach H."/>
            <person name="Jiao Y."/>
            <person name="Hori C."/>
            <person name="Ishida J.K."/>
            <person name="Kasahara H."/>
            <person name="Kiba T."/>
            <person name="Kim M.S."/>
            <person name="Koo N."/>
            <person name="Laohavisit A."/>
            <person name="Lee Y.H."/>
            <person name="Lumba S."/>
            <person name="McCourt P."/>
            <person name="Mortimer J.C."/>
            <person name="Mutuku J.M."/>
            <person name="Nomura T."/>
            <person name="Sasaki-Sekimoto Y."/>
            <person name="Seto Y."/>
            <person name="Wang Y."/>
            <person name="Wakatake T."/>
            <person name="Sakakibara H."/>
            <person name="Demura T."/>
            <person name="Yamaguchi S."/>
            <person name="Yoneyama K."/>
            <person name="Manabe R.I."/>
            <person name="Nelson D.C."/>
            <person name="Schulman A.H."/>
            <person name="Timko M.P."/>
            <person name="dePamphilis C.W."/>
            <person name="Choi D."/>
            <person name="Shirasu K."/>
        </authorList>
    </citation>
    <scope>NUCLEOTIDE SEQUENCE [LARGE SCALE GENOMIC DNA]</scope>
    <source>
        <strain evidence="2">cv. UVA1</strain>
    </source>
</reference>
<dbReference type="EMBL" id="BKCP01004961">
    <property type="protein sequence ID" value="GER35338.1"/>
    <property type="molecule type" value="Genomic_DNA"/>
</dbReference>
<sequence length="114" mass="13051">MQRIELNSEKIPIRAMVVRYTDVESNEKSRDPATKAPNIINTTLAKKTHKHLKLIQRVYLCLTRTYSSIIVSMIVVLLKAVYMGTFTLLTDSILASFIVKKSRELKFEKSGLSY</sequence>
<evidence type="ECO:0000313" key="1">
    <source>
        <dbReference type="EMBL" id="GER35338.1"/>
    </source>
</evidence>
<proteinExistence type="predicted"/>
<name>A0A5A7PRQ6_STRAF</name>
<gene>
    <name evidence="1" type="ORF">STAS_11609</name>
</gene>
<feature type="non-terminal residue" evidence="1">
    <location>
        <position position="114"/>
    </location>
</feature>
<dbReference type="GO" id="GO:0005840">
    <property type="term" value="C:ribosome"/>
    <property type="evidence" value="ECO:0007669"/>
    <property type="project" value="UniProtKB-KW"/>
</dbReference>
<accession>A0A5A7PRQ6</accession>
<protein>
    <submittedName>
        <fullName evidence="1">40S ribosomal protein S15a</fullName>
    </submittedName>
</protein>
<comment type="caution">
    <text evidence="1">The sequence shown here is derived from an EMBL/GenBank/DDBJ whole genome shotgun (WGS) entry which is preliminary data.</text>
</comment>
<keyword evidence="2" id="KW-1185">Reference proteome</keyword>
<dbReference type="AlphaFoldDB" id="A0A5A7PRQ6"/>
<dbReference type="Proteomes" id="UP000325081">
    <property type="component" value="Unassembled WGS sequence"/>
</dbReference>
<keyword evidence="1" id="KW-0689">Ribosomal protein</keyword>
<keyword evidence="1" id="KW-0687">Ribonucleoprotein</keyword>
<evidence type="ECO:0000313" key="2">
    <source>
        <dbReference type="Proteomes" id="UP000325081"/>
    </source>
</evidence>